<evidence type="ECO:0000313" key="5">
    <source>
        <dbReference type="EMBL" id="CNV59979.1"/>
    </source>
</evidence>
<gene>
    <name evidence="1" type="ORF">CAB90_02665</name>
    <name evidence="3" type="ORF">ERS007657_03896</name>
    <name evidence="5" type="ORF">ERS007661_02787</name>
    <name evidence="6" type="ORF">ERS007679_01285</name>
    <name evidence="2" type="ORF">ERS007688_01971</name>
    <name evidence="7" type="ORF">ERS007703_01207</name>
    <name evidence="8" type="ORF">ERS007720_02475</name>
    <name evidence="9" type="ORF">ERS007741_03162</name>
    <name evidence="4" type="ORF">ERS027646_00728</name>
</gene>
<dbReference type="EMBL" id="CSAE01000095">
    <property type="protein sequence ID" value="COV35356.1"/>
    <property type="molecule type" value="Genomic_DNA"/>
</dbReference>
<reference evidence="7" key="1">
    <citation type="submission" date="2015-03" db="EMBL/GenBank/DDBJ databases">
        <authorList>
            <person name="Murphy D."/>
        </authorList>
    </citation>
    <scope>NUCLEOTIDE SEQUENCE [LARGE SCALE GENOMIC DNA]</scope>
    <source>
        <strain evidence="7">K00500041</strain>
    </source>
</reference>
<dbReference type="Proteomes" id="UP000046947">
    <property type="component" value="Unassembled WGS sequence"/>
</dbReference>
<evidence type="ECO:0000313" key="15">
    <source>
        <dbReference type="Proteomes" id="UP000046947"/>
    </source>
</evidence>
<dbReference type="PATRIC" id="fig|1773.2385.peg.2404"/>
<dbReference type="EMBL" id="CSAD01000133">
    <property type="protein sequence ID" value="COV19739.1"/>
    <property type="molecule type" value="Genomic_DNA"/>
</dbReference>
<evidence type="ECO:0000313" key="6">
    <source>
        <dbReference type="EMBL" id="COV19739.1"/>
    </source>
</evidence>
<dbReference type="Proteomes" id="UP000048600">
    <property type="component" value="Unassembled WGS sequence"/>
</dbReference>
<evidence type="ECO:0000313" key="14">
    <source>
        <dbReference type="Proteomes" id="UP000046680"/>
    </source>
</evidence>
<name>A0A0U0QZS4_MYCTX</name>
<dbReference type="Proteomes" id="UP000048948">
    <property type="component" value="Unassembled WGS sequence"/>
</dbReference>
<dbReference type="EMBL" id="CSAJ01000321">
    <property type="protein sequence ID" value="COW36778.1"/>
    <property type="molecule type" value="Genomic_DNA"/>
</dbReference>
<protein>
    <submittedName>
        <fullName evidence="1">Uncharacterized protein</fullName>
    </submittedName>
</protein>
<evidence type="ECO:0000313" key="4">
    <source>
        <dbReference type="EMBL" id="CKR81523.1"/>
    </source>
</evidence>
<evidence type="ECO:0000313" key="1">
    <source>
        <dbReference type="EMBL" id="AUS51524.1"/>
    </source>
</evidence>
<dbReference type="Proteomes" id="UP000038802">
    <property type="component" value="Unassembled WGS sequence"/>
</dbReference>
<reference evidence="10 11" key="2">
    <citation type="submission" date="2015-03" db="EMBL/GenBank/DDBJ databases">
        <authorList>
            <consortium name="Pathogen Informatics"/>
        </authorList>
    </citation>
    <scope>NUCLEOTIDE SEQUENCE [LARGE SCALE GENOMIC DNA]</scope>
    <source>
        <strain evidence="4 17">Bir 172</strain>
        <strain evidence="3 14">C09601061</strain>
        <strain evidence="5 11">D00501624</strain>
        <strain evidence="6 13">G09801536</strain>
        <strain evidence="2 15">H09601792</strain>
        <strain evidence="10">K00500041</strain>
        <strain evidence="8 12">M09401471</strain>
        <strain evidence="9 16">P00601463</strain>
    </source>
</reference>
<dbReference type="AlphaFoldDB" id="A0A0U0QZS4"/>
<dbReference type="Proteomes" id="UP000236349">
    <property type="component" value="Chromosome"/>
</dbReference>
<accession>A0A0U0QZS4</accession>
<evidence type="ECO:0000313" key="12">
    <source>
        <dbReference type="Proteomes" id="UP000044938"/>
    </source>
</evidence>
<dbReference type="EMBL" id="CP024614">
    <property type="protein sequence ID" value="AUS51524.1"/>
    <property type="molecule type" value="Genomic_DNA"/>
</dbReference>
<dbReference type="EMBL" id="CFOH01000290">
    <property type="protein sequence ID" value="CFE51760.1"/>
    <property type="molecule type" value="Genomic_DNA"/>
</dbReference>
<dbReference type="Proteomes" id="UP000044938">
    <property type="component" value="Unassembled WGS sequence"/>
</dbReference>
<reference evidence="1 18" key="3">
    <citation type="submission" date="2017-10" db="EMBL/GenBank/DDBJ databases">
        <title>Clinical isolate obtained from a human patient with meningeal tuberculosis in michoacan, Mexico.</title>
        <authorList>
            <person name="Guillen-Nepita A.L."/>
            <person name="Negrete-Paz A.M."/>
            <person name="Vazquez-Marrufo G."/>
            <person name="Cruz-Hernandez A."/>
            <person name="Fresia P."/>
            <person name="Naya H."/>
            <person name="Vazquez-Garciduenas M.S."/>
        </authorList>
    </citation>
    <scope>NUCLEOTIDE SEQUENCE [LARGE SCALE GENOMIC DNA]</scope>
    <source>
        <strain evidence="18">Beijing/MYC004</strain>
        <strain evidence="1">MYC004</strain>
    </source>
</reference>
<dbReference type="EMBL" id="CGCX01002148">
    <property type="protein sequence ID" value="CFS07582.1"/>
    <property type="molecule type" value="Genomic_DNA"/>
</dbReference>
<organism evidence="1 18">
    <name type="scientific">Mycobacterium tuberculosis</name>
    <dbReference type="NCBI Taxonomy" id="1773"/>
    <lineage>
        <taxon>Bacteria</taxon>
        <taxon>Bacillati</taxon>
        <taxon>Actinomycetota</taxon>
        <taxon>Actinomycetes</taxon>
        <taxon>Mycobacteriales</taxon>
        <taxon>Mycobacteriaceae</taxon>
        <taxon>Mycobacterium</taxon>
        <taxon>Mycobacterium tuberculosis complex</taxon>
    </lineage>
</organism>
<evidence type="ECO:0000313" key="3">
    <source>
        <dbReference type="EMBL" id="CFS07582.1"/>
    </source>
</evidence>
<dbReference type="Proteomes" id="UP000039217">
    <property type="component" value="Unassembled WGS sequence"/>
</dbReference>
<evidence type="ECO:0000313" key="8">
    <source>
        <dbReference type="EMBL" id="COW36778.1"/>
    </source>
</evidence>
<evidence type="ECO:0000313" key="17">
    <source>
        <dbReference type="Proteomes" id="UP000048948"/>
    </source>
</evidence>
<evidence type="ECO:0000313" key="13">
    <source>
        <dbReference type="Proteomes" id="UP000045842"/>
    </source>
</evidence>
<dbReference type="Proteomes" id="UP000046680">
    <property type="component" value="Unassembled WGS sequence"/>
</dbReference>
<dbReference type="EMBL" id="CHKL01000442">
    <property type="protein sequence ID" value="COW79002.1"/>
    <property type="molecule type" value="Genomic_DNA"/>
</dbReference>
<evidence type="ECO:0000313" key="7">
    <source>
        <dbReference type="EMBL" id="COV35356.1"/>
    </source>
</evidence>
<dbReference type="EMBL" id="CNGE01000083">
    <property type="protein sequence ID" value="CKR81523.1"/>
    <property type="molecule type" value="Genomic_DNA"/>
</dbReference>
<evidence type="ECO:0000313" key="10">
    <source>
        <dbReference type="Proteomes" id="UP000038802"/>
    </source>
</evidence>
<evidence type="ECO:0000313" key="9">
    <source>
        <dbReference type="EMBL" id="COW79002.1"/>
    </source>
</evidence>
<dbReference type="EMBL" id="CQQC01001054">
    <property type="protein sequence ID" value="CNV59979.1"/>
    <property type="molecule type" value="Genomic_DNA"/>
</dbReference>
<proteinExistence type="predicted"/>
<evidence type="ECO:0000313" key="16">
    <source>
        <dbReference type="Proteomes" id="UP000048600"/>
    </source>
</evidence>
<evidence type="ECO:0000313" key="11">
    <source>
        <dbReference type="Proteomes" id="UP000039217"/>
    </source>
</evidence>
<evidence type="ECO:0000313" key="18">
    <source>
        <dbReference type="Proteomes" id="UP000236349"/>
    </source>
</evidence>
<dbReference type="Proteomes" id="UP000045842">
    <property type="component" value="Unassembled WGS sequence"/>
</dbReference>
<sequence length="112" mass="11785">MGHQQQHVFVGSRAHHRDSQWRVAGKLEGSAEFALSQHLQAQPLGALGQVRQVVLCPAGAKIRVHGRLGDSVVADRVGGTQYPMATGDGVDCVAQPGQIDVTGDAVGHTDVE</sequence>
<evidence type="ECO:0000313" key="2">
    <source>
        <dbReference type="EMBL" id="CFE51760.1"/>
    </source>
</evidence>